<name>A0ABD1PXQ4_9LAMI</name>
<keyword evidence="4" id="KW-1185">Reference proteome</keyword>
<sequence length="129" mass="14632">MSLAPCTLFGTYLRPLAYACLVSSPCLHSLPLAALAPTLRPLAYVFLIITLPATQHKLHGFFKYTFDSIFFVYKLFVATVFIFVTELFLPLHSEILSLKICCNQLQQWLLDNVIDSEMDEKGKNRKSLS</sequence>
<evidence type="ECO:0000313" key="3">
    <source>
        <dbReference type="EMBL" id="KAL2469043.1"/>
    </source>
</evidence>
<dbReference type="AlphaFoldDB" id="A0ABD1PXQ4"/>
<evidence type="ECO:0000256" key="1">
    <source>
        <dbReference type="SAM" id="Phobius"/>
    </source>
</evidence>
<dbReference type="EMBL" id="JBFOLJ010000016">
    <property type="protein sequence ID" value="KAL2469043.1"/>
    <property type="molecule type" value="Genomic_DNA"/>
</dbReference>
<reference evidence="2" key="1">
    <citation type="submission" date="2024-07" db="EMBL/GenBank/DDBJ databases">
        <title>Two chromosome-level genome assemblies of Korean endemic species Abeliophyllum distichum and Forsythia ovata (Oleaceae).</title>
        <authorList>
            <person name="Mun J.H."/>
        </authorList>
    </citation>
    <scope>NUCLEOTIDE SEQUENCE</scope>
    <source>
        <strain evidence="2">KNKB202402200001</strain>
        <tissue evidence="2">Leaf</tissue>
    </source>
</reference>
<gene>
    <name evidence="2" type="ORF">Fot_50283</name>
    <name evidence="3" type="ORF">Fot_50619</name>
</gene>
<proteinExistence type="predicted"/>
<protein>
    <submittedName>
        <fullName evidence="2">Uncharacterized protein</fullName>
    </submittedName>
</protein>
<keyword evidence="1" id="KW-1133">Transmembrane helix</keyword>
<evidence type="ECO:0000313" key="4">
    <source>
        <dbReference type="Proteomes" id="UP001604277"/>
    </source>
</evidence>
<keyword evidence="1" id="KW-0812">Transmembrane</keyword>
<evidence type="ECO:0000313" key="2">
    <source>
        <dbReference type="EMBL" id="KAL2468707.1"/>
    </source>
</evidence>
<keyword evidence="1" id="KW-0472">Membrane</keyword>
<dbReference type="EMBL" id="JBFOLJ010000016">
    <property type="protein sequence ID" value="KAL2468707.1"/>
    <property type="molecule type" value="Genomic_DNA"/>
</dbReference>
<dbReference type="Proteomes" id="UP001604277">
    <property type="component" value="Unassembled WGS sequence"/>
</dbReference>
<organism evidence="2 4">
    <name type="scientific">Forsythia ovata</name>
    <dbReference type="NCBI Taxonomy" id="205694"/>
    <lineage>
        <taxon>Eukaryota</taxon>
        <taxon>Viridiplantae</taxon>
        <taxon>Streptophyta</taxon>
        <taxon>Embryophyta</taxon>
        <taxon>Tracheophyta</taxon>
        <taxon>Spermatophyta</taxon>
        <taxon>Magnoliopsida</taxon>
        <taxon>eudicotyledons</taxon>
        <taxon>Gunneridae</taxon>
        <taxon>Pentapetalae</taxon>
        <taxon>asterids</taxon>
        <taxon>lamiids</taxon>
        <taxon>Lamiales</taxon>
        <taxon>Oleaceae</taxon>
        <taxon>Forsythieae</taxon>
        <taxon>Forsythia</taxon>
    </lineage>
</organism>
<feature type="transmembrane region" description="Helical" evidence="1">
    <location>
        <begin position="71"/>
        <end position="91"/>
    </location>
</feature>
<reference evidence="4" key="2">
    <citation type="submission" date="2024-07" db="EMBL/GenBank/DDBJ databases">
        <title>Two chromosome-level genome assemblies of Korean endemic species Abeliophyllum distichum and Forsythia ovata (Oleaceae).</title>
        <authorList>
            <person name="Jang H."/>
        </authorList>
    </citation>
    <scope>NUCLEOTIDE SEQUENCE [LARGE SCALE GENOMIC DNA]</scope>
</reference>
<accession>A0ABD1PXQ4</accession>
<comment type="caution">
    <text evidence="2">The sequence shown here is derived from an EMBL/GenBank/DDBJ whole genome shotgun (WGS) entry which is preliminary data.</text>
</comment>